<sequence length="99" mass="10668">MNTFHVIRYTVRPDAVAENSRLVGSVYRELADRRPADFRYATLLVGGGAFLHLAVTEGTGPAPLLALPAFQAFQRDLGDRVTAPPTRGDAVVVGNYGLL</sequence>
<evidence type="ECO:0000313" key="2">
    <source>
        <dbReference type="Proteomes" id="UP000778578"/>
    </source>
</evidence>
<gene>
    <name evidence="1" type="ORF">K7862_20680</name>
</gene>
<proteinExistence type="predicted"/>
<evidence type="ECO:0000313" key="1">
    <source>
        <dbReference type="EMBL" id="MBY8880027.1"/>
    </source>
</evidence>
<dbReference type="Proteomes" id="UP000778578">
    <property type="component" value="Unassembled WGS sequence"/>
</dbReference>
<organism evidence="1 2">
    <name type="scientific">Actinacidiphila acidipaludis</name>
    <dbReference type="NCBI Taxonomy" id="2873382"/>
    <lineage>
        <taxon>Bacteria</taxon>
        <taxon>Bacillati</taxon>
        <taxon>Actinomycetota</taxon>
        <taxon>Actinomycetes</taxon>
        <taxon>Kitasatosporales</taxon>
        <taxon>Streptomycetaceae</taxon>
        <taxon>Actinacidiphila</taxon>
    </lineage>
</organism>
<comment type="caution">
    <text evidence="1">The sequence shown here is derived from an EMBL/GenBank/DDBJ whole genome shotgun (WGS) entry which is preliminary data.</text>
</comment>
<protein>
    <submittedName>
        <fullName evidence="1">Uncharacterized protein</fullName>
    </submittedName>
</protein>
<reference evidence="1 2" key="1">
    <citation type="submission" date="2021-08" db="EMBL/GenBank/DDBJ databases">
        <title>WGS of actinomycetes from Thailand.</title>
        <authorList>
            <person name="Thawai C."/>
        </authorList>
    </citation>
    <scope>NUCLEOTIDE SEQUENCE [LARGE SCALE GENOMIC DNA]</scope>
    <source>
        <strain evidence="1 2">PLK6-54</strain>
    </source>
</reference>
<keyword evidence="2" id="KW-1185">Reference proteome</keyword>
<dbReference type="RefSeq" id="WP_222964656.1">
    <property type="nucleotide sequence ID" value="NZ_JAINZZ010000026.1"/>
</dbReference>
<accession>A0ABS7QA30</accession>
<dbReference type="EMBL" id="JAINZZ010000026">
    <property type="protein sequence ID" value="MBY8880027.1"/>
    <property type="molecule type" value="Genomic_DNA"/>
</dbReference>
<name>A0ABS7QA30_9ACTN</name>